<proteinExistence type="predicted"/>
<feature type="region of interest" description="Disordered" evidence="1">
    <location>
        <begin position="200"/>
        <end position="221"/>
    </location>
</feature>
<keyword evidence="3" id="KW-1185">Reference proteome</keyword>
<dbReference type="Proteomes" id="UP001049176">
    <property type="component" value="Chromosome 3"/>
</dbReference>
<evidence type="ECO:0000313" key="2">
    <source>
        <dbReference type="EMBL" id="KAG7094528.1"/>
    </source>
</evidence>
<protein>
    <submittedName>
        <fullName evidence="2">Uncharacterized protein</fullName>
    </submittedName>
</protein>
<sequence>MIDNPPRPTSESATTTRLEEHHLSRLSSARTRTLVMQRKRRILVASRTSDPPEPGTTSLSYSIISIEEVSLSTTQLEVVNSFHDKRDQEPQVYHRYCECPTLGNTSELNSATARGRYINTLQQRHYLRNGLARRSRYDSSSDVSAHEPIHSSSSTSSPLPFPITIPPRPMSPREQTSCLHNQSYSHSALDDRPLFSSFSLPPLSSLGGQTSFRSPLDKIPS</sequence>
<reference evidence="2" key="1">
    <citation type="journal article" date="2021" name="Genome Biol. Evol.">
        <title>The assembled and annotated genome of the fairy-ring fungus Marasmius oreades.</title>
        <authorList>
            <person name="Hiltunen M."/>
            <person name="Ament-Velasquez S.L."/>
            <person name="Johannesson H."/>
        </authorList>
    </citation>
    <scope>NUCLEOTIDE SEQUENCE</scope>
    <source>
        <strain evidence="2">03SP1</strain>
    </source>
</reference>
<dbReference type="KEGG" id="more:E1B28_005357"/>
<gene>
    <name evidence="2" type="ORF">E1B28_005357</name>
</gene>
<evidence type="ECO:0000256" key="1">
    <source>
        <dbReference type="SAM" id="MobiDB-lite"/>
    </source>
</evidence>
<feature type="compositionally biased region" description="Pro residues" evidence="1">
    <location>
        <begin position="159"/>
        <end position="170"/>
    </location>
</feature>
<dbReference type="GeneID" id="66074433"/>
<feature type="compositionally biased region" description="Polar residues" evidence="1">
    <location>
        <begin position="173"/>
        <end position="185"/>
    </location>
</feature>
<name>A0A9P7S4W5_9AGAR</name>
<feature type="region of interest" description="Disordered" evidence="1">
    <location>
        <begin position="1"/>
        <end position="27"/>
    </location>
</feature>
<dbReference type="RefSeq" id="XP_043010998.1">
    <property type="nucleotide sequence ID" value="XM_043149914.1"/>
</dbReference>
<comment type="caution">
    <text evidence="2">The sequence shown here is derived from an EMBL/GenBank/DDBJ whole genome shotgun (WGS) entry which is preliminary data.</text>
</comment>
<feature type="compositionally biased region" description="Basic and acidic residues" evidence="1">
    <location>
        <begin position="137"/>
        <end position="149"/>
    </location>
</feature>
<dbReference type="EMBL" id="CM032183">
    <property type="protein sequence ID" value="KAG7094528.1"/>
    <property type="molecule type" value="Genomic_DNA"/>
</dbReference>
<organism evidence="2 3">
    <name type="scientific">Marasmius oreades</name>
    <name type="common">fairy-ring Marasmius</name>
    <dbReference type="NCBI Taxonomy" id="181124"/>
    <lineage>
        <taxon>Eukaryota</taxon>
        <taxon>Fungi</taxon>
        <taxon>Dikarya</taxon>
        <taxon>Basidiomycota</taxon>
        <taxon>Agaricomycotina</taxon>
        <taxon>Agaricomycetes</taxon>
        <taxon>Agaricomycetidae</taxon>
        <taxon>Agaricales</taxon>
        <taxon>Marasmiineae</taxon>
        <taxon>Marasmiaceae</taxon>
        <taxon>Marasmius</taxon>
    </lineage>
</organism>
<dbReference type="OrthoDB" id="10540539at2759"/>
<dbReference type="AlphaFoldDB" id="A0A9P7S4W5"/>
<accession>A0A9P7S4W5</accession>
<evidence type="ECO:0000313" key="3">
    <source>
        <dbReference type="Proteomes" id="UP001049176"/>
    </source>
</evidence>
<feature type="region of interest" description="Disordered" evidence="1">
    <location>
        <begin position="137"/>
        <end position="185"/>
    </location>
</feature>